<accession>A0AAN8XJG4</accession>
<dbReference type="EMBL" id="JAXCGZ010005091">
    <property type="protein sequence ID" value="KAK7081373.1"/>
    <property type="molecule type" value="Genomic_DNA"/>
</dbReference>
<dbReference type="AlphaFoldDB" id="A0AAN8XJG4"/>
<protein>
    <submittedName>
        <fullName evidence="2">Uncharacterized protein</fullName>
    </submittedName>
</protein>
<proteinExistence type="predicted"/>
<keyword evidence="1" id="KW-0812">Transmembrane</keyword>
<evidence type="ECO:0000256" key="1">
    <source>
        <dbReference type="SAM" id="Phobius"/>
    </source>
</evidence>
<comment type="caution">
    <text evidence="2">The sequence shown here is derived from an EMBL/GenBank/DDBJ whole genome shotgun (WGS) entry which is preliminary data.</text>
</comment>
<organism evidence="2 3">
    <name type="scientific">Halocaridina rubra</name>
    <name type="common">Hawaiian red shrimp</name>
    <dbReference type="NCBI Taxonomy" id="373956"/>
    <lineage>
        <taxon>Eukaryota</taxon>
        <taxon>Metazoa</taxon>
        <taxon>Ecdysozoa</taxon>
        <taxon>Arthropoda</taxon>
        <taxon>Crustacea</taxon>
        <taxon>Multicrustacea</taxon>
        <taxon>Malacostraca</taxon>
        <taxon>Eumalacostraca</taxon>
        <taxon>Eucarida</taxon>
        <taxon>Decapoda</taxon>
        <taxon>Pleocyemata</taxon>
        <taxon>Caridea</taxon>
        <taxon>Atyoidea</taxon>
        <taxon>Atyidae</taxon>
        <taxon>Halocaridina</taxon>
    </lineage>
</organism>
<reference evidence="2 3" key="1">
    <citation type="submission" date="2023-11" db="EMBL/GenBank/DDBJ databases">
        <title>Halocaridina rubra genome assembly.</title>
        <authorList>
            <person name="Smith C."/>
        </authorList>
    </citation>
    <scope>NUCLEOTIDE SEQUENCE [LARGE SCALE GENOMIC DNA]</scope>
    <source>
        <strain evidence="2">EP-1</strain>
        <tissue evidence="2">Whole</tissue>
    </source>
</reference>
<evidence type="ECO:0000313" key="3">
    <source>
        <dbReference type="Proteomes" id="UP001381693"/>
    </source>
</evidence>
<feature type="transmembrane region" description="Helical" evidence="1">
    <location>
        <begin position="39"/>
        <end position="61"/>
    </location>
</feature>
<sequence length="76" mass="8511">MASGDLLSRQDNELRLHFAVNQASENADDKNINKSMTKAVIPILSFGKTYFLLILAARHVLLSSLEERKQANSRPL</sequence>
<dbReference type="Proteomes" id="UP001381693">
    <property type="component" value="Unassembled WGS sequence"/>
</dbReference>
<keyword evidence="1" id="KW-0472">Membrane</keyword>
<keyword evidence="3" id="KW-1185">Reference proteome</keyword>
<evidence type="ECO:0000313" key="2">
    <source>
        <dbReference type="EMBL" id="KAK7081373.1"/>
    </source>
</evidence>
<gene>
    <name evidence="2" type="ORF">SK128_021999</name>
</gene>
<name>A0AAN8XJG4_HALRR</name>
<keyword evidence="1" id="KW-1133">Transmembrane helix</keyword>